<dbReference type="Pfam" id="PF00651">
    <property type="entry name" value="BTB"/>
    <property type="match status" value="1"/>
</dbReference>
<dbReference type="AlphaFoldDB" id="A0A9P7YPP2"/>
<dbReference type="InterPro" id="IPR011333">
    <property type="entry name" value="SKP1/BTB/POZ_sf"/>
</dbReference>
<dbReference type="InterPro" id="IPR000210">
    <property type="entry name" value="BTB/POZ_dom"/>
</dbReference>
<gene>
    <name evidence="3" type="ORF">BJ875DRAFT_481808</name>
</gene>
<organism evidence="3 4">
    <name type="scientific">Amylocarpus encephaloides</name>
    <dbReference type="NCBI Taxonomy" id="45428"/>
    <lineage>
        <taxon>Eukaryota</taxon>
        <taxon>Fungi</taxon>
        <taxon>Dikarya</taxon>
        <taxon>Ascomycota</taxon>
        <taxon>Pezizomycotina</taxon>
        <taxon>Leotiomycetes</taxon>
        <taxon>Helotiales</taxon>
        <taxon>Helotiales incertae sedis</taxon>
        <taxon>Amylocarpus</taxon>
    </lineage>
</organism>
<dbReference type="EMBL" id="MU251397">
    <property type="protein sequence ID" value="KAG9236868.1"/>
    <property type="molecule type" value="Genomic_DNA"/>
</dbReference>
<reference evidence="3" key="1">
    <citation type="journal article" date="2021" name="IMA Fungus">
        <title>Genomic characterization of three marine fungi, including Emericellopsis atlantica sp. nov. with signatures of a generalist lifestyle and marine biomass degradation.</title>
        <authorList>
            <person name="Hagestad O.C."/>
            <person name="Hou L."/>
            <person name="Andersen J.H."/>
            <person name="Hansen E.H."/>
            <person name="Altermark B."/>
            <person name="Li C."/>
            <person name="Kuhnert E."/>
            <person name="Cox R.J."/>
            <person name="Crous P.W."/>
            <person name="Spatafora J.W."/>
            <person name="Lail K."/>
            <person name="Amirebrahimi M."/>
            <person name="Lipzen A."/>
            <person name="Pangilinan J."/>
            <person name="Andreopoulos W."/>
            <person name="Hayes R.D."/>
            <person name="Ng V."/>
            <person name="Grigoriev I.V."/>
            <person name="Jackson S.A."/>
            <person name="Sutton T.D.S."/>
            <person name="Dobson A.D.W."/>
            <person name="Rama T."/>
        </authorList>
    </citation>
    <scope>NUCLEOTIDE SEQUENCE</scope>
    <source>
        <strain evidence="3">TRa018bII</strain>
    </source>
</reference>
<accession>A0A9P7YPP2</accession>
<dbReference type="OrthoDB" id="6359816at2759"/>
<dbReference type="Gene3D" id="3.30.710.10">
    <property type="entry name" value="Potassium Channel Kv1.1, Chain A"/>
    <property type="match status" value="1"/>
</dbReference>
<feature type="region of interest" description="Disordered" evidence="1">
    <location>
        <begin position="18"/>
        <end position="63"/>
    </location>
</feature>
<evidence type="ECO:0000256" key="1">
    <source>
        <dbReference type="SAM" id="MobiDB-lite"/>
    </source>
</evidence>
<dbReference type="PROSITE" id="PS50097">
    <property type="entry name" value="BTB"/>
    <property type="match status" value="1"/>
</dbReference>
<evidence type="ECO:0000313" key="3">
    <source>
        <dbReference type="EMBL" id="KAG9236868.1"/>
    </source>
</evidence>
<name>A0A9P7YPP2_9HELO</name>
<dbReference type="CDD" id="cd18186">
    <property type="entry name" value="BTB_POZ_ZBTB_KLHL-like"/>
    <property type="match status" value="1"/>
</dbReference>
<comment type="caution">
    <text evidence="3">The sequence shown here is derived from an EMBL/GenBank/DDBJ whole genome shotgun (WGS) entry which is preliminary data.</text>
</comment>
<evidence type="ECO:0000259" key="2">
    <source>
        <dbReference type="PROSITE" id="PS50097"/>
    </source>
</evidence>
<evidence type="ECO:0000313" key="4">
    <source>
        <dbReference type="Proteomes" id="UP000824998"/>
    </source>
</evidence>
<dbReference type="SUPFAM" id="SSF54695">
    <property type="entry name" value="POZ domain"/>
    <property type="match status" value="1"/>
</dbReference>
<proteinExistence type="predicted"/>
<dbReference type="Proteomes" id="UP000824998">
    <property type="component" value="Unassembled WGS sequence"/>
</dbReference>
<sequence length="283" mass="32376">MNISIIMCEIIEPKELDDKSVPEKQISLKRDRESESMTLPPAQQNIPTDSASTTSPKAVSSAKRPKLMVPVNLKDLPVMGEYASGPQVVVIVEGEEHQVSKAFLCERSDFFVQSFKDEGKGGQEQKVTLPGTKQAFKHFLEWEYRGALDLTPESITDNFRHVVSFFRLVMKLSLSSNFAPVIQKVRRVITANPKILQSDHVREGMKLPRSRPLRKLMITACAEEYLGSLGKNWSLFKFKAEWDINPYFVRDLVDVLRPAFRALWRDTESRDILNLWKSHLQDK</sequence>
<feature type="domain" description="BTB" evidence="2">
    <location>
        <begin position="86"/>
        <end position="152"/>
    </location>
</feature>
<feature type="compositionally biased region" description="Polar residues" evidence="1">
    <location>
        <begin position="41"/>
        <end position="58"/>
    </location>
</feature>
<protein>
    <recommendedName>
        <fullName evidence="2">BTB domain-containing protein</fullName>
    </recommendedName>
</protein>
<keyword evidence="4" id="KW-1185">Reference proteome</keyword>
<feature type="compositionally biased region" description="Basic and acidic residues" evidence="1">
    <location>
        <begin position="18"/>
        <end position="35"/>
    </location>
</feature>